<comment type="subcellular location">
    <subcellularLocation>
        <location evidence="1">Nucleus</location>
    </subcellularLocation>
</comment>
<dbReference type="GO" id="GO:0016592">
    <property type="term" value="C:mediator complex"/>
    <property type="evidence" value="ECO:0007669"/>
    <property type="project" value="TreeGrafter"/>
</dbReference>
<reference evidence="7" key="1">
    <citation type="submission" date="2019-08" db="EMBL/GenBank/DDBJ databases">
        <authorList>
            <person name="Liu F."/>
        </authorList>
    </citation>
    <scope>NUCLEOTIDE SEQUENCE [LARGE SCALE GENOMIC DNA]</scope>
    <source>
        <strain evidence="7">PA1801</strain>
        <tissue evidence="7">Leaf</tissue>
    </source>
</reference>
<feature type="compositionally biased region" description="Polar residues" evidence="6">
    <location>
        <begin position="492"/>
        <end position="505"/>
    </location>
</feature>
<keyword evidence="3" id="KW-0805">Transcription regulation</keyword>
<organism evidence="7 8">
    <name type="scientific">Gossypium australe</name>
    <dbReference type="NCBI Taxonomy" id="47621"/>
    <lineage>
        <taxon>Eukaryota</taxon>
        <taxon>Viridiplantae</taxon>
        <taxon>Streptophyta</taxon>
        <taxon>Embryophyta</taxon>
        <taxon>Tracheophyta</taxon>
        <taxon>Spermatophyta</taxon>
        <taxon>Magnoliopsida</taxon>
        <taxon>eudicotyledons</taxon>
        <taxon>Gunneridae</taxon>
        <taxon>Pentapetalae</taxon>
        <taxon>rosids</taxon>
        <taxon>malvids</taxon>
        <taxon>Malvales</taxon>
        <taxon>Malvaceae</taxon>
        <taxon>Malvoideae</taxon>
        <taxon>Gossypium</taxon>
    </lineage>
</organism>
<evidence type="ECO:0000256" key="1">
    <source>
        <dbReference type="ARBA" id="ARBA00004123"/>
    </source>
</evidence>
<protein>
    <submittedName>
        <fullName evidence="7">Mediator of RNA polymerase II transcription subunit 23</fullName>
    </submittedName>
</protein>
<dbReference type="Proteomes" id="UP000325315">
    <property type="component" value="Unassembled WGS sequence"/>
</dbReference>
<comment type="similarity">
    <text evidence="2">Belongs to the Mediator complex subunit 23 family.</text>
</comment>
<sequence length="919" mass="103239">MISYMRFAIYFNRYQGKCKPLMYDVTKIISALKGKRGDHRVFRLAENLCINLILSLRDFFSVKREGKGPTEFTETLNRITIITLAITIKTRGIADADHLLYLQTMLEQILATSQHTWSEKTLRYFPSILRDLLMTRTDKRGLAIQEWQQQLIVERVLTFLQSETTVINQCTQLLSSSAEPSYVMTYNTHSFPQHRKYLCAGACILMQGHPENINSGNLARVLREFSPEEVTSNIYTMVDVLLHHIHIELQHGHSLQDLLLKTCANLAFFVWTHELIPLDILLLALIDRDDDPHALRIVISLLDRQELQQRVKLYCMNRGPPEHWLYTGIFKRSDLQKALGNHLSWKERYPTFFDDIVARLLPVIPLVVYRLIENDAIESADRILGMYSLFLAYHPLRFTFVRDILAYFYGHLPGKLIVRILNVLDLSKIPFSESFPQHISSSNPAICPPLEYFATLLLALVNNVIPPLNSNSRTGSMGDASNNSVRGPHNKTPATPQSGPANASEGQKAFYQIQDPGTYTQLVLETAVIEILSLPISASQIVSSLVQIVVNIQPTLIQSSNGLHGASSGAVQGSVLPTSPSGGSTDSAGRSTPSVSGINTSSFVSRSGYTCQQLSCLFIQACGLLLAQLPPEFHLQLYMEASRIIKESWWLTDGKRSLSELDSAVSYALLDPTWASQDNTSTAIGIVSFMELISIDLSIIYKSSSKDMDEDLAFNCFQGNIVALLHSFFSNLPQEWLEGTHVIIQQLRPVTSVAMLRIAFRIMGPLLPRLVTAHNLFNKNVKGEYRRKKHMQIRVHEKLEVLEELEISKHWGIDLKEILTLLLNTLVDVFGKNTQPPVPVEASEITDLIDYLHHIIHYEGQAGPVQANSKPRLEVLSICGRAAESLRPDVQHLLSHLKPNVNSSIYAATHPKIAQNPSS</sequence>
<evidence type="ECO:0000256" key="6">
    <source>
        <dbReference type="SAM" id="MobiDB-lite"/>
    </source>
</evidence>
<dbReference type="EMBL" id="SMMG02000002">
    <property type="protein sequence ID" value="KAA3483069.1"/>
    <property type="molecule type" value="Genomic_DNA"/>
</dbReference>
<dbReference type="PANTHER" id="PTHR12691:SF10">
    <property type="entry name" value="MEDIATOR OF RNA POLYMERASE II TRANSCRIPTION SUBUNIT 23"/>
    <property type="match status" value="1"/>
</dbReference>
<feature type="compositionally biased region" description="Polar residues" evidence="6">
    <location>
        <begin position="472"/>
        <end position="485"/>
    </location>
</feature>
<dbReference type="OrthoDB" id="9982951at2759"/>
<dbReference type="GO" id="GO:0010628">
    <property type="term" value="P:positive regulation of gene expression"/>
    <property type="evidence" value="ECO:0007669"/>
    <property type="project" value="TreeGrafter"/>
</dbReference>
<accession>A0A5B6WMJ1</accession>
<evidence type="ECO:0000313" key="8">
    <source>
        <dbReference type="Proteomes" id="UP000325315"/>
    </source>
</evidence>
<evidence type="ECO:0000256" key="4">
    <source>
        <dbReference type="ARBA" id="ARBA00023163"/>
    </source>
</evidence>
<feature type="compositionally biased region" description="Polar residues" evidence="6">
    <location>
        <begin position="569"/>
        <end position="595"/>
    </location>
</feature>
<evidence type="ECO:0000256" key="2">
    <source>
        <dbReference type="ARBA" id="ARBA00010222"/>
    </source>
</evidence>
<dbReference type="GO" id="GO:0006357">
    <property type="term" value="P:regulation of transcription by RNA polymerase II"/>
    <property type="evidence" value="ECO:0007669"/>
    <property type="project" value="TreeGrafter"/>
</dbReference>
<dbReference type="PANTHER" id="PTHR12691">
    <property type="entry name" value="MEDIATOR OF RNA POLYMERASE II TRANSCRIPTION SUBUNIT 23"/>
    <property type="match status" value="1"/>
</dbReference>
<evidence type="ECO:0000256" key="5">
    <source>
        <dbReference type="ARBA" id="ARBA00023242"/>
    </source>
</evidence>
<comment type="caution">
    <text evidence="7">The sequence shown here is derived from an EMBL/GenBank/DDBJ whole genome shotgun (WGS) entry which is preliminary data.</text>
</comment>
<proteinExistence type="inferred from homology"/>
<dbReference type="AlphaFoldDB" id="A0A5B6WMJ1"/>
<dbReference type="Pfam" id="PF11573">
    <property type="entry name" value="Med23"/>
    <property type="match status" value="1"/>
</dbReference>
<dbReference type="GO" id="GO:0005667">
    <property type="term" value="C:transcription regulator complex"/>
    <property type="evidence" value="ECO:0007669"/>
    <property type="project" value="TreeGrafter"/>
</dbReference>
<keyword evidence="5" id="KW-0539">Nucleus</keyword>
<name>A0A5B6WMJ1_9ROSI</name>
<feature type="region of interest" description="Disordered" evidence="6">
    <location>
        <begin position="472"/>
        <end position="506"/>
    </location>
</feature>
<dbReference type="InterPro" id="IPR021629">
    <property type="entry name" value="Mediator_Med23"/>
</dbReference>
<evidence type="ECO:0000256" key="3">
    <source>
        <dbReference type="ARBA" id="ARBA00023015"/>
    </source>
</evidence>
<evidence type="ECO:0000313" key="7">
    <source>
        <dbReference type="EMBL" id="KAA3483069.1"/>
    </source>
</evidence>
<keyword evidence="4" id="KW-0804">Transcription</keyword>
<gene>
    <name evidence="7" type="ORF">EPI10_005266</name>
</gene>
<keyword evidence="8" id="KW-1185">Reference proteome</keyword>
<feature type="region of interest" description="Disordered" evidence="6">
    <location>
        <begin position="568"/>
        <end position="595"/>
    </location>
</feature>